<name>A0AAQ3PLZ4_PASNO</name>
<sequence>MVSRSFFQYVDQDPTNFGYSSTTLLKIHDLMHDVAIFASEKECAYLTEEMIQSNELLPSDVRHIHYPETREQGLAILFDSLRRMSRSTQTLVLGKNYDGHVLHSSKHSSVRALALPNLTGRHCHLTVKPKHLHHLRYLDLSNSEMESLPDDISILYNLQTLKLSGCWRLRRLPKQMKYMTSLRRLYTDGCDGLECMPPELGRLSSLQTVTCFIVGSGGEDCSGLGELKDLNIGGSLNLTQLENVAKATSARSANLGKKKELRKLSLTWTRCEEEEQEKVQCGHDEVLEALEAHDGLLALEISSYQGNRFPSWMGMLRNVVELQLLNCTKTEQLPPFSQLPELQVLRLHGLGKLQSLCSRCTPSMFGKLKDLSLANLDGFDSFFCEARQGEVVAFPRLEILYIGGCKSLKALPEGAVVVLSEMQGGGDNNAMARLAFPRLKRLTLLDLRSFERWEAADAALEIVKAEQLLVLLFPLLEMVCIENCPQLTTLPRAPKLGELVVGDAKEDMPTLELSDVLVNVDGGKQEERSCWDHMSSMTVMSLVNCDGFFLGSRALLALWACFGQLQDLTINKCYKLEPNRPLVSLRTLAIGNCKGLIGYASHAHDEQATTSEEEERRSQLLPRLESVEIWDCKSLVEVLSAPAALKRMIIGWCEVRRLPPSLRLSPMATFIHFFKTLFQLFLSLSTVQHLCQTMPNSVLSTPLGQPIGDSLREIRIDDCSNLRLLSGQLDALKEIDICGCPELRSLESIITSGGGNSTTTETELIPAAPAAALESLSLEDCKSLASLPAGPQGYYSSLRKLVIRRCPAIKSLPPALQQRLDSLEDKDLDARLEAAAGGGLLGRLCSRLSPPSCLGMVVGPLLSLLKDKVANSLLDRYKVMEGMEKQRELLERMLPAIFDIIDEKQASHRRGVKAWLARLKKVAYEASEVFDDFEYEALRRQAKKNGHISELGIMAAVKLLPTHNRLAFRLRMGTKLRRIVENISDLATEMNAFGFNRHHQVINNAPTQEDWQLREMDFILVDHADIIKRSRDEERNTIVDILVNGQATDGDLIVIPIVAVGGLGKTTLAQLIYNDPQVQQHFNQLRMWVCVSGDFNVHNLANKICNNAQKTHEEALKKLQEHLSGKRYLLVLDDIWNKDVNKWEKLKACLNHGGVGSAILMTTRDKKIAEFMGTIVDNSWTNKYHDVSILGEEFIKEIIETRAFSLQGSKGDELVDQVGPFVKRCAGSPLAAKALGSVLRNKTTKQEWEAVSQQSSICSDETRILPILKLSYDDLPSNMRQCFAFCALYPKDDEIDVDNLIQLWMANGFISDRKKVPAEIVGQQIIKEMVSRSFFQYVDQDPTNFRYSCTTLLKIHDLMHDVAISASEKECAYLTEEMIQSNELLPSDVRHLHYPEPREQGLAILFDSLRRMSRSTQTLVLGKNYDGHVLHSSKHSSVRALALPNFTGRHCHLTVKPKHLHHLRYLDLSNSEMESLPDDISILYNLQTLKLSGCWRLRRLPKQMKYMTSLRHLYTDGCDGLECMPPELGRLTSLQTVTCFVVGGGGEDCSGLGELNDLNIGGSLELTQLENVANATSARSANLGKKKELRQLSLTWTRGEEEEQEETQCGHDEVLEALEAHDGLLALEISSYQGCEKSLDLNRAQGNRFPSWMGMLRNVVELQLFNCTKTEQLPPFGQLPELQVIRLHGLGKLQSLCSRCTPSMFGKLKDLSLPNLDGFDSFFCEARQEEVVAFPQLEILYIQGCKSLKALPEGAVVVLSEMHGGGDNNAMARSAFPRLKRLTLSDLRSFERWEAADAALEIVKAEHPLVLLFPLLETVSIENCPQLTTLPRAPKLGELDVRLAKEDMPTLELSDVLVNVDGGKQEERSCWDHMSSVTVMRLDNCDGFFLGSRALIALWACFGQLQDLTVRHCHKLVYWPEKEFRGLVSLRTLAIWNCKGLIGYASSHAHDEHATTSEEEERRSQLLPRLESLSIWDCESLVEVLSAPAGLKRMTIEVCGKLESLSLLPGKQQDKTLKHHHQGGSSSTDDVTASTAAGVVQEEDLSLPAASKSHQDNLSLLPSSSSLEFLRIQDCQGLSEASPILRGIRIDDCSNLRLLSGQLDALKQISISGAEMTRINNHKWWCTTTETELIPAAAAAPSLESLFLRNCKSLASLPTGPQGYYSSLRKLLSMVVGPLLSLLKDKVANSLLDRYKVMEGMEKQRELLERMLPAIFDIIDDAEKQASHRRGVKAWLARLKKVAYEASELNSSPLTTVLPSVNKLRSIVESINDLVTEMNAFGFNRHHQVINNAPTQEDWQWREMDSILVIDHADIVSRSRDEERNKIVEILINASDVDLIIVFPIVGMGGQGKTTLSQLIYNDPRVQEHFNQLRRWICVSDDFNVHNLANKISHLVRIDVEISKRVQNICFMKIMVVGPLLSLLKEKASNYLLDKYKVMEGMEKQHEVLEHSLMPAILDIIDDAEKQASHRRGVQAWLARLKKVAYEVSEVFDDFEYEALRRQAKKNGHISELGIMAAVKLLPTHNRLAFRLRMGTKLRRIVENISGLVTEMNAFGFNRHHQVVNDAPPTQKDWKWREIDSILVDHADIVKRSRDDERNTIVDILVNGQATDGDLMVIPIVGMGGLGKTTLAQLIYNDPQVQQHFNQLRMWVCVSDDFNVHNLANKICNSSETNREEALKKLQEHLSGKRYLLVLDDIWDEDNFSDKWEKLKACLKQGGTGSAILTTTRDKDIAQLMGTFDISQQTKYHVVSTLSKKIIEEIIETRAFGLHKGNKKDELLSLVGQIADKCAGSPLAAKALGSLLGNKTTKEEWEDVLQRSNVSDNETGILPILKLSYDDLPTYMKQCFAFCALYPKDDHIDKDNLIQLWTANGFILDQKLVQAETMGEQIVKDMVSRSFFEYVEQDPSWFGYSSKTFLKIHDLMHDVAVSASEKECVCISEEMVQSRELLPSAARHINYREIRRKESNIMYRSMRKLSIPIQTVLFGWFSVEDRRHFDVSKYGSLRALALPHFSSSHYDNFPVQPKYMLHLRYLDLSYARHMKALPEDISILYNLQTLKLSGCQNLSRLPKEMKYMTTLRHLYTDGCDDLECMPPGLRRLTSLQTFTCFVVGSGSDCSSIGELEDLNISGTLELRQLENVAEATSAKAVKLGNKKHLRKLTLRWTSGKEEEKQCQEVLEALKAHDGLLALEISSYQGTSFPSWMGMLKNMVELRLSDCREIDQLPPLCQLPVLHVVHLEGLKKLKFLCTCFTTSTFGKLKDLELINLDDFDSFCPQGVEGGVVAFPELETLHIEGCMNLMALPEAAVLRDPANGGGDDCTRLVVRSAFPRLKELTLVDLGSFERWDAAAAEIEEVVGGQPQIIFPLLQIARGHMTSLSTLSLRDVKVDGNIQSELDHMSSLTDLRLERCVGFFSQPPPSLRAPPEAVMWACFGHQLQSLAISSCNELVYWPEKEFQSLVSLRRLEIWSCRSLIGYAPPPDDHQQQRATSSSESQRSQLLPRLESLRILCCGSLVEVLSFNGTSALKTMEVHLCNKLESLFSIGNKQQASTPSNDTGTTNTDVMTSAAQDINTTTNLLPPSSLEYLKIQNCERLSEVLSLPSSLSGQLDALRYLSISGCPELRSLESCMIQLPALEEFYLQDCKRLASLPSGPQDYPSLRRLVIKGCPGIKSLPRALRQRLEGLDYKDLDAHHHQAGLLGRLCSKLPPPRLC</sequence>
<evidence type="ECO:0000259" key="9">
    <source>
        <dbReference type="Pfam" id="PF18052"/>
    </source>
</evidence>
<keyword evidence="6" id="KW-0067">ATP-binding</keyword>
<feature type="compositionally biased region" description="Polar residues" evidence="7">
    <location>
        <begin position="3485"/>
        <end position="3497"/>
    </location>
</feature>
<feature type="domain" description="Disease resistance protein winged helix" evidence="11">
    <location>
        <begin position="2853"/>
        <end position="2928"/>
    </location>
</feature>
<evidence type="ECO:0000259" key="11">
    <source>
        <dbReference type="Pfam" id="PF23559"/>
    </source>
</evidence>
<dbReference type="InterPro" id="IPR036388">
    <property type="entry name" value="WH-like_DNA-bd_sf"/>
</dbReference>
<dbReference type="GO" id="GO:0009626">
    <property type="term" value="P:plant-type hypersensitive response"/>
    <property type="evidence" value="ECO:0007669"/>
    <property type="project" value="UniProtKB-ARBA"/>
</dbReference>
<feature type="domain" description="Disease resistance protein At4g27190-like leucine-rich repeats" evidence="10">
    <location>
        <begin position="1900"/>
        <end position="2005"/>
    </location>
</feature>
<accession>A0AAQ3PLZ4</accession>
<dbReference type="PANTHER" id="PTHR36766:SF55">
    <property type="entry name" value="OS11G0492900 PROTEIN"/>
    <property type="match status" value="1"/>
</dbReference>
<dbReference type="InterPro" id="IPR041118">
    <property type="entry name" value="Rx_N"/>
</dbReference>
<dbReference type="InterPro" id="IPR002182">
    <property type="entry name" value="NB-ARC"/>
</dbReference>
<dbReference type="Gene3D" id="3.40.50.300">
    <property type="entry name" value="P-loop containing nucleotide triphosphate hydrolases"/>
    <property type="match status" value="3"/>
</dbReference>
<dbReference type="InterPro" id="IPR056789">
    <property type="entry name" value="LRR_R13L1-DRL21"/>
</dbReference>
<dbReference type="InterPro" id="IPR027417">
    <property type="entry name" value="P-loop_NTPase"/>
</dbReference>
<protein>
    <submittedName>
        <fullName evidence="13">Uncharacterized protein</fullName>
    </submittedName>
</protein>
<feature type="domain" description="Disease resistance protein At4g27190-like leucine-rich repeats" evidence="10">
    <location>
        <begin position="3431"/>
        <end position="3542"/>
    </location>
</feature>
<dbReference type="Gene3D" id="1.10.10.10">
    <property type="entry name" value="Winged helix-like DNA-binding domain superfamily/Winged helix DNA-binding domain"/>
    <property type="match status" value="2"/>
</dbReference>
<dbReference type="SUPFAM" id="SSF52058">
    <property type="entry name" value="L domain-like"/>
    <property type="match status" value="3"/>
</dbReference>
<dbReference type="Pfam" id="PF25019">
    <property type="entry name" value="LRR_R13L1-DRL21"/>
    <property type="match status" value="3"/>
</dbReference>
<feature type="domain" description="NB-ARC" evidence="8">
    <location>
        <begin position="1037"/>
        <end position="1177"/>
    </location>
</feature>
<dbReference type="Pfam" id="PF00931">
    <property type="entry name" value="NB-ARC"/>
    <property type="match status" value="2"/>
</dbReference>
<dbReference type="GO" id="GO:0043531">
    <property type="term" value="F:ADP binding"/>
    <property type="evidence" value="ECO:0007669"/>
    <property type="project" value="InterPro"/>
</dbReference>
<dbReference type="Gene3D" id="1.10.8.430">
    <property type="entry name" value="Helical domain of apoptotic protease-activating factors"/>
    <property type="match status" value="2"/>
</dbReference>
<feature type="region of interest" description="Disordered" evidence="7">
    <location>
        <begin position="3478"/>
        <end position="3497"/>
    </location>
</feature>
<dbReference type="Pfam" id="PF18052">
    <property type="entry name" value="Rx_N"/>
    <property type="match status" value="3"/>
</dbReference>
<evidence type="ECO:0000259" key="10">
    <source>
        <dbReference type="Pfam" id="PF23247"/>
    </source>
</evidence>
<proteinExistence type="inferred from homology"/>
<evidence type="ECO:0000256" key="3">
    <source>
        <dbReference type="ARBA" id="ARBA00022737"/>
    </source>
</evidence>
<evidence type="ECO:0000256" key="1">
    <source>
        <dbReference type="ARBA" id="ARBA00008894"/>
    </source>
</evidence>
<keyword evidence="2" id="KW-0433">Leucine-rich repeat</keyword>
<keyword evidence="3" id="KW-0677">Repeat</keyword>
<feature type="domain" description="Disease resistance N-terminal" evidence="9">
    <location>
        <begin position="2421"/>
        <end position="2506"/>
    </location>
</feature>
<feature type="domain" description="R13L1/DRL21-like LRR repeat region" evidence="12">
    <location>
        <begin position="3120"/>
        <end position="3240"/>
    </location>
</feature>
<evidence type="ECO:0000256" key="6">
    <source>
        <dbReference type="ARBA" id="ARBA00022840"/>
    </source>
</evidence>
<dbReference type="InterPro" id="IPR057135">
    <property type="entry name" value="At4g27190-like_LRR"/>
</dbReference>
<feature type="domain" description="R13L1/DRL21-like LRR repeat region" evidence="12">
    <location>
        <begin position="224"/>
        <end position="349"/>
    </location>
</feature>
<dbReference type="SMART" id="SM00369">
    <property type="entry name" value="LRR_TYP"/>
    <property type="match status" value="2"/>
</dbReference>
<dbReference type="GO" id="GO:0002758">
    <property type="term" value="P:innate immune response-activating signaling pathway"/>
    <property type="evidence" value="ECO:0007669"/>
    <property type="project" value="UniProtKB-ARBA"/>
</dbReference>
<feature type="domain" description="Disease resistance protein winged helix" evidence="11">
    <location>
        <begin position="1288"/>
        <end position="1363"/>
    </location>
</feature>
<dbReference type="InterPro" id="IPR042197">
    <property type="entry name" value="Apaf_helical"/>
</dbReference>
<dbReference type="GO" id="GO:0005524">
    <property type="term" value="F:ATP binding"/>
    <property type="evidence" value="ECO:0007669"/>
    <property type="project" value="UniProtKB-KW"/>
</dbReference>
<dbReference type="PRINTS" id="PR00364">
    <property type="entry name" value="DISEASERSIST"/>
</dbReference>
<dbReference type="EMBL" id="CP144745">
    <property type="protein sequence ID" value="WVZ48829.1"/>
    <property type="molecule type" value="Genomic_DNA"/>
</dbReference>
<gene>
    <name evidence="13" type="ORF">U9M48_000236</name>
</gene>
<feature type="region of interest" description="Disordered" evidence="7">
    <location>
        <begin position="2013"/>
        <end position="2035"/>
    </location>
</feature>
<dbReference type="Pfam" id="PF23247">
    <property type="entry name" value="LRR_RPS2"/>
    <property type="match status" value="2"/>
</dbReference>
<evidence type="ECO:0000313" key="13">
    <source>
        <dbReference type="EMBL" id="WVZ48829.1"/>
    </source>
</evidence>
<feature type="domain" description="NB-ARC" evidence="8">
    <location>
        <begin position="2600"/>
        <end position="2740"/>
    </location>
</feature>
<evidence type="ECO:0000256" key="7">
    <source>
        <dbReference type="SAM" id="MobiDB-lite"/>
    </source>
</evidence>
<organism evidence="13 14">
    <name type="scientific">Paspalum notatum var. saurae</name>
    <dbReference type="NCBI Taxonomy" id="547442"/>
    <lineage>
        <taxon>Eukaryota</taxon>
        <taxon>Viridiplantae</taxon>
        <taxon>Streptophyta</taxon>
        <taxon>Embryophyta</taxon>
        <taxon>Tracheophyta</taxon>
        <taxon>Spermatophyta</taxon>
        <taxon>Magnoliopsida</taxon>
        <taxon>Liliopsida</taxon>
        <taxon>Poales</taxon>
        <taxon>Poaceae</taxon>
        <taxon>PACMAD clade</taxon>
        <taxon>Panicoideae</taxon>
        <taxon>Andropogonodae</taxon>
        <taxon>Paspaleae</taxon>
        <taxon>Paspalinae</taxon>
        <taxon>Paspalum</taxon>
    </lineage>
</organism>
<keyword evidence="4" id="KW-0547">Nucleotide-binding</keyword>
<reference evidence="13 14" key="1">
    <citation type="submission" date="2024-02" db="EMBL/GenBank/DDBJ databases">
        <title>High-quality chromosome-scale genome assembly of Pensacola bahiagrass (Paspalum notatum Flugge var. saurae).</title>
        <authorList>
            <person name="Vega J.M."/>
            <person name="Podio M."/>
            <person name="Orjuela J."/>
            <person name="Siena L.A."/>
            <person name="Pessino S.C."/>
            <person name="Combes M.C."/>
            <person name="Mariac C."/>
            <person name="Albertini E."/>
            <person name="Pupilli F."/>
            <person name="Ortiz J.P.A."/>
            <person name="Leblanc O."/>
        </authorList>
    </citation>
    <scope>NUCLEOTIDE SEQUENCE [LARGE SCALE GENOMIC DNA]</scope>
    <source>
        <strain evidence="13">R1</strain>
        <tissue evidence="13">Leaf</tissue>
    </source>
</reference>
<dbReference type="PANTHER" id="PTHR36766">
    <property type="entry name" value="PLANT BROAD-SPECTRUM MILDEW RESISTANCE PROTEIN RPW8"/>
    <property type="match status" value="1"/>
</dbReference>
<dbReference type="InterPro" id="IPR003591">
    <property type="entry name" value="Leu-rich_rpt_typical-subtyp"/>
</dbReference>
<evidence type="ECO:0000259" key="12">
    <source>
        <dbReference type="Pfam" id="PF25019"/>
    </source>
</evidence>
<feature type="domain" description="R13L1/DRL21-like LRR repeat region" evidence="12">
    <location>
        <begin position="1552"/>
        <end position="1689"/>
    </location>
</feature>
<dbReference type="SUPFAM" id="SSF52047">
    <property type="entry name" value="RNI-like"/>
    <property type="match status" value="2"/>
</dbReference>
<dbReference type="Gene3D" id="3.80.10.10">
    <property type="entry name" value="Ribonuclease Inhibitor"/>
    <property type="match status" value="8"/>
</dbReference>
<dbReference type="SUPFAM" id="SSF52540">
    <property type="entry name" value="P-loop containing nucleoside triphosphate hydrolases"/>
    <property type="match status" value="3"/>
</dbReference>
<evidence type="ECO:0000256" key="5">
    <source>
        <dbReference type="ARBA" id="ARBA00022821"/>
    </source>
</evidence>
<dbReference type="GO" id="GO:0042742">
    <property type="term" value="P:defense response to bacterium"/>
    <property type="evidence" value="ECO:0007669"/>
    <property type="project" value="UniProtKB-ARBA"/>
</dbReference>
<dbReference type="Proteomes" id="UP001341281">
    <property type="component" value="Chromosome 01"/>
</dbReference>
<dbReference type="Pfam" id="PF23559">
    <property type="entry name" value="WHD_DRP"/>
    <property type="match status" value="2"/>
</dbReference>
<dbReference type="InterPro" id="IPR032675">
    <property type="entry name" value="LRR_dom_sf"/>
</dbReference>
<keyword evidence="5" id="KW-0611">Plant defense</keyword>
<dbReference type="FunFam" id="1.10.10.10:FF:000322">
    <property type="entry name" value="Probable disease resistance protein At1g63360"/>
    <property type="match status" value="2"/>
</dbReference>
<evidence type="ECO:0000313" key="14">
    <source>
        <dbReference type="Proteomes" id="UP001341281"/>
    </source>
</evidence>
<evidence type="ECO:0000256" key="2">
    <source>
        <dbReference type="ARBA" id="ARBA00022614"/>
    </source>
</evidence>
<feature type="domain" description="Disease resistance N-terminal" evidence="9">
    <location>
        <begin position="862"/>
        <end position="944"/>
    </location>
</feature>
<dbReference type="InterPro" id="IPR058922">
    <property type="entry name" value="WHD_DRP"/>
</dbReference>
<comment type="similarity">
    <text evidence="1">Belongs to the disease resistance NB-LRR family.</text>
</comment>
<keyword evidence="14" id="KW-1185">Reference proteome</keyword>
<feature type="compositionally biased region" description="Low complexity" evidence="7">
    <location>
        <begin position="2023"/>
        <end position="2035"/>
    </location>
</feature>
<feature type="domain" description="Disease resistance N-terminal" evidence="9">
    <location>
        <begin position="2180"/>
        <end position="2247"/>
    </location>
</feature>
<dbReference type="Gene3D" id="1.20.5.4130">
    <property type="match status" value="2"/>
</dbReference>
<evidence type="ECO:0000256" key="4">
    <source>
        <dbReference type="ARBA" id="ARBA00022741"/>
    </source>
</evidence>
<evidence type="ECO:0000259" key="8">
    <source>
        <dbReference type="Pfam" id="PF00931"/>
    </source>
</evidence>